<organism evidence="1">
    <name type="scientific">Rhizophora mucronata</name>
    <name type="common">Asiatic mangrove</name>
    <dbReference type="NCBI Taxonomy" id="61149"/>
    <lineage>
        <taxon>Eukaryota</taxon>
        <taxon>Viridiplantae</taxon>
        <taxon>Streptophyta</taxon>
        <taxon>Embryophyta</taxon>
        <taxon>Tracheophyta</taxon>
        <taxon>Spermatophyta</taxon>
        <taxon>Magnoliopsida</taxon>
        <taxon>eudicotyledons</taxon>
        <taxon>Gunneridae</taxon>
        <taxon>Pentapetalae</taxon>
        <taxon>rosids</taxon>
        <taxon>fabids</taxon>
        <taxon>Malpighiales</taxon>
        <taxon>Rhizophoraceae</taxon>
        <taxon>Rhizophora</taxon>
    </lineage>
</organism>
<evidence type="ECO:0000313" key="1">
    <source>
        <dbReference type="EMBL" id="MBX53696.1"/>
    </source>
</evidence>
<reference evidence="1" key="1">
    <citation type="submission" date="2018-02" db="EMBL/GenBank/DDBJ databases">
        <title>Rhizophora mucronata_Transcriptome.</title>
        <authorList>
            <person name="Meera S.P."/>
            <person name="Sreeshan A."/>
            <person name="Augustine A."/>
        </authorList>
    </citation>
    <scope>NUCLEOTIDE SEQUENCE</scope>
    <source>
        <tissue evidence="1">Leaf</tissue>
    </source>
</reference>
<dbReference type="EMBL" id="GGEC01073212">
    <property type="protein sequence ID" value="MBX53696.1"/>
    <property type="molecule type" value="Transcribed_RNA"/>
</dbReference>
<sequence>MFFKPANILVSNFHFSVLKDFVPNHLVMV</sequence>
<dbReference type="AlphaFoldDB" id="A0A2P2PG41"/>
<proteinExistence type="predicted"/>
<accession>A0A2P2PG41</accession>
<name>A0A2P2PG41_RHIMU</name>
<protein>
    <submittedName>
        <fullName evidence="1">Uncharacterized protein</fullName>
    </submittedName>
</protein>